<evidence type="ECO:0000313" key="10">
    <source>
        <dbReference type="RefSeq" id="XP_049317219.1"/>
    </source>
</evidence>
<dbReference type="RefSeq" id="XP_049317217.1">
    <property type="nucleotide sequence ID" value="XM_049461260.1"/>
</dbReference>
<feature type="region of interest" description="Disordered" evidence="2">
    <location>
        <begin position="1"/>
        <end position="41"/>
    </location>
</feature>
<reference evidence="5 6" key="1">
    <citation type="submission" date="2025-05" db="UniProtKB">
        <authorList>
            <consortium name="RefSeq"/>
        </authorList>
    </citation>
    <scope>IDENTIFICATION</scope>
    <source>
        <tissue evidence="5 6">Adult</tissue>
    </source>
</reference>
<dbReference type="PANTHER" id="PTHR14191:SF3">
    <property type="entry name" value="NA(+)_H(+) EXCHANGE REGULATORY COFACTOR-LIKE PROTEIN NRFL-1"/>
    <property type="match status" value="1"/>
</dbReference>
<evidence type="ECO:0000313" key="5">
    <source>
        <dbReference type="RefSeq" id="XP_049317214.1"/>
    </source>
</evidence>
<dbReference type="SUPFAM" id="SSF50156">
    <property type="entry name" value="PDZ domain-like"/>
    <property type="match status" value="1"/>
</dbReference>
<feature type="region of interest" description="Disordered" evidence="2">
    <location>
        <begin position="157"/>
        <end position="179"/>
    </location>
</feature>
<evidence type="ECO:0000313" key="4">
    <source>
        <dbReference type="Proteomes" id="UP001652620"/>
    </source>
</evidence>
<dbReference type="InterPro" id="IPR051067">
    <property type="entry name" value="NHER"/>
</dbReference>
<feature type="compositionally biased region" description="Low complexity" evidence="2">
    <location>
        <begin position="1"/>
        <end position="13"/>
    </location>
</feature>
<evidence type="ECO:0000313" key="6">
    <source>
        <dbReference type="RefSeq" id="XP_049317215.1"/>
    </source>
</evidence>
<accession>A0ABM3K6W0</accession>
<dbReference type="RefSeq" id="XP_049317215.1">
    <property type="nucleotide sequence ID" value="XM_049461258.1"/>
</dbReference>
<dbReference type="RefSeq" id="XP_049317214.1">
    <property type="nucleotide sequence ID" value="XM_049461257.1"/>
</dbReference>
<evidence type="ECO:0000313" key="8">
    <source>
        <dbReference type="RefSeq" id="XP_049317217.1"/>
    </source>
</evidence>
<feature type="domain" description="PDZ" evidence="3">
    <location>
        <begin position="363"/>
        <end position="453"/>
    </location>
</feature>
<dbReference type="SMART" id="SM00228">
    <property type="entry name" value="PDZ"/>
    <property type="match status" value="1"/>
</dbReference>
<evidence type="ECO:0000313" key="9">
    <source>
        <dbReference type="RefSeq" id="XP_049317218.1"/>
    </source>
</evidence>
<dbReference type="InterPro" id="IPR036034">
    <property type="entry name" value="PDZ_sf"/>
</dbReference>
<name>A0ABM3K6W0_BACDO</name>
<gene>
    <name evidence="5 6 7 8 9 10" type="primary">LOC125779962</name>
</gene>
<dbReference type="RefSeq" id="XP_049317219.1">
    <property type="nucleotide sequence ID" value="XM_049461262.1"/>
</dbReference>
<evidence type="ECO:0000256" key="2">
    <source>
        <dbReference type="SAM" id="MobiDB-lite"/>
    </source>
</evidence>
<dbReference type="PROSITE" id="PS50106">
    <property type="entry name" value="PDZ"/>
    <property type="match status" value="1"/>
</dbReference>
<evidence type="ECO:0000313" key="7">
    <source>
        <dbReference type="RefSeq" id="XP_049317216.1"/>
    </source>
</evidence>
<evidence type="ECO:0000259" key="3">
    <source>
        <dbReference type="PROSITE" id="PS50106"/>
    </source>
</evidence>
<dbReference type="RefSeq" id="XP_049317218.1">
    <property type="nucleotide sequence ID" value="XM_049461261.1"/>
</dbReference>
<evidence type="ECO:0000256" key="1">
    <source>
        <dbReference type="ARBA" id="ARBA00022737"/>
    </source>
</evidence>
<dbReference type="Proteomes" id="UP001652620">
    <property type="component" value="Unplaced"/>
</dbReference>
<keyword evidence="4" id="KW-1185">Reference proteome</keyword>
<proteinExistence type="predicted"/>
<feature type="compositionally biased region" description="Polar residues" evidence="2">
    <location>
        <begin position="299"/>
        <end position="317"/>
    </location>
</feature>
<dbReference type="InterPro" id="IPR001478">
    <property type="entry name" value="PDZ"/>
</dbReference>
<dbReference type="GeneID" id="125779962"/>
<keyword evidence="1" id="KW-0677">Repeat</keyword>
<dbReference type="Pfam" id="PF00595">
    <property type="entry name" value="PDZ"/>
    <property type="match status" value="1"/>
</dbReference>
<dbReference type="RefSeq" id="XP_049317216.1">
    <property type="nucleotide sequence ID" value="XM_049461259.1"/>
</dbReference>
<organism evidence="4 5">
    <name type="scientific">Bactrocera dorsalis</name>
    <name type="common">Oriental fruit fly</name>
    <name type="synonym">Dacus dorsalis</name>
    <dbReference type="NCBI Taxonomy" id="27457"/>
    <lineage>
        <taxon>Eukaryota</taxon>
        <taxon>Metazoa</taxon>
        <taxon>Ecdysozoa</taxon>
        <taxon>Arthropoda</taxon>
        <taxon>Hexapoda</taxon>
        <taxon>Insecta</taxon>
        <taxon>Pterygota</taxon>
        <taxon>Neoptera</taxon>
        <taxon>Endopterygota</taxon>
        <taxon>Diptera</taxon>
        <taxon>Brachycera</taxon>
        <taxon>Muscomorpha</taxon>
        <taxon>Tephritoidea</taxon>
        <taxon>Tephritidae</taxon>
        <taxon>Bactrocera</taxon>
        <taxon>Bactrocera</taxon>
    </lineage>
</organism>
<sequence length="548" mass="58482">MFNFMKKGVSSVSGGSGGGGDDEKERRKREKKLRKEAKNAGVLSGSMSTEELLRLDEVRRSLKIRGRRKEKEKLPSGITADYSAEFFAQLDIDRAALSAELSGEGDSIYELDRGNEEIEASVTTTIESRYNGAGVGAAGAGGATGAMSIHSMLASAAASGNGKHRSLPPVPPKPPKRGILKGSRSNISNVHEEITITSPEAQLLVMRNTMQNELPFDGSRSNSISGAATGRSSMGAVGGAGGAGVNPHTSSGTAFTSVESLRSDEGGNAGIQRAMTLPTTARYAPQLPQHHSANLRVMTSPSPSADSLTDTTNSSFATPPFSLSPVGESQGIDRWSRVHAFEDVELPLPPIKLVQLPPARELVIRRQKSPRNDFGFSLRKAICLDRAESLTSPTFKPVIFAEPGAGGGATGLLPGDRLLKVNGTPVSELSREVIIEMIRNSGDSVTVEVQPVSELVELSKRCMPPQGIGVVANVDDEVDRAARNANCNTLKRSASKRFKQQVSDFVLYVNHESSLGVHNFRVPKSLPLRNTSTSCGFKSFLTKYIKII</sequence>
<dbReference type="PANTHER" id="PTHR14191">
    <property type="entry name" value="PDZ DOMAIN CONTAINING PROTEIN"/>
    <property type="match status" value="1"/>
</dbReference>
<feature type="compositionally biased region" description="Basic residues" evidence="2">
    <location>
        <begin position="26"/>
        <end position="35"/>
    </location>
</feature>
<dbReference type="Gene3D" id="2.30.42.10">
    <property type="match status" value="1"/>
</dbReference>
<feature type="region of interest" description="Disordered" evidence="2">
    <location>
        <begin position="299"/>
        <end position="329"/>
    </location>
</feature>
<protein>
    <submittedName>
        <fullName evidence="5 6">Uncharacterized protein LOC125779962</fullName>
    </submittedName>
</protein>